<evidence type="ECO:0000313" key="9">
    <source>
        <dbReference type="Proteomes" id="UP000578686"/>
    </source>
</evidence>
<feature type="transmembrane region" description="Helical" evidence="6">
    <location>
        <begin position="341"/>
        <end position="361"/>
    </location>
</feature>
<organism evidence="8 9">
    <name type="scientific">Streptomyces lonarensis</name>
    <dbReference type="NCBI Taxonomy" id="700599"/>
    <lineage>
        <taxon>Bacteria</taxon>
        <taxon>Bacillati</taxon>
        <taxon>Actinomycetota</taxon>
        <taxon>Actinomycetes</taxon>
        <taxon>Kitasatosporales</taxon>
        <taxon>Streptomycetaceae</taxon>
        <taxon>Streptomyces</taxon>
    </lineage>
</organism>
<keyword evidence="2 6" id="KW-0812">Transmembrane</keyword>
<keyword evidence="3 6" id="KW-1133">Transmembrane helix</keyword>
<dbReference type="PANTHER" id="PTHR39535:SF2">
    <property type="entry name" value="HTTM DOMAIN-CONTAINING PROTEIN"/>
    <property type="match status" value="1"/>
</dbReference>
<feature type="transmembrane region" description="Helical" evidence="6">
    <location>
        <begin position="368"/>
        <end position="386"/>
    </location>
</feature>
<sequence>MSPDEAVGPDRTLAGAGAGVPPHAAAPQADRRPASAASHPPPGGPGGDGFTGGWTDRASRRPHATRQSAVVRIAVGAIWLAILLREWPNRHQIWGPDAPWTQDAARRTVADSGGFTVLTWVDGSWWFELCYLAAICVAVCVVLGWRTRATTVLLALSVMSFQHRNDFVLNAGENILRIAAVYLVLTRCAHVWSLDAARLRRLGATRWSEAARKGAAEDRGAAVVWIVTGALLTAAALTGNLTPAWTVLLAGVWAAHGIAARLRLAASPATRETAERVGNLLHNSGVLLLMAQICLVYAAAGWYKIQGSTWQDGTAVHWSMHIGFLQPWPALTDLVTSNSGIVLLLTYLTVAVQVAFPFCLLNRRVKNVMLCVIVAEHLGIAVLMGLPFFSLAMIAVDLIFLPTVWLLRVEHLARSGRHRLRQWSDTRRWPAESRGDSGDGSAGPGPTVPDRAAPDSGGSVRAGSDGAGSEAVGPPRGTAPPGGVGAAAALPEPRRPDGPE</sequence>
<dbReference type="PANTHER" id="PTHR39535">
    <property type="entry name" value="SPORULATION-DELAYING PROTEIN SDPB"/>
    <property type="match status" value="1"/>
</dbReference>
<dbReference type="Proteomes" id="UP000578686">
    <property type="component" value="Unassembled WGS sequence"/>
</dbReference>
<keyword evidence="9" id="KW-1185">Reference proteome</keyword>
<keyword evidence="4 6" id="KW-0472">Membrane</keyword>
<dbReference type="EMBL" id="JAAVJD010000004">
    <property type="protein sequence ID" value="NJQ04226.1"/>
    <property type="molecule type" value="Genomic_DNA"/>
</dbReference>
<dbReference type="InterPro" id="IPR052964">
    <property type="entry name" value="Sporulation_signal_mat"/>
</dbReference>
<evidence type="ECO:0000256" key="4">
    <source>
        <dbReference type="ARBA" id="ARBA00023136"/>
    </source>
</evidence>
<proteinExistence type="predicted"/>
<feature type="transmembrane region" description="Helical" evidence="6">
    <location>
        <begin position="244"/>
        <end position="264"/>
    </location>
</feature>
<feature type="domain" description="HTTM-like" evidence="7">
    <location>
        <begin position="60"/>
        <end position="405"/>
    </location>
</feature>
<name>A0A7X6HX66_9ACTN</name>
<feature type="region of interest" description="Disordered" evidence="5">
    <location>
        <begin position="1"/>
        <end position="62"/>
    </location>
</feature>
<evidence type="ECO:0000256" key="6">
    <source>
        <dbReference type="SAM" id="Phobius"/>
    </source>
</evidence>
<evidence type="ECO:0000313" key="8">
    <source>
        <dbReference type="EMBL" id="NJQ04226.1"/>
    </source>
</evidence>
<protein>
    <submittedName>
        <fullName evidence="8">HTTM domain-containing protein</fullName>
    </submittedName>
</protein>
<comment type="subcellular location">
    <subcellularLocation>
        <location evidence="1">Endomembrane system</location>
        <topology evidence="1">Multi-pass membrane protein</topology>
    </subcellularLocation>
</comment>
<evidence type="ECO:0000256" key="5">
    <source>
        <dbReference type="SAM" id="MobiDB-lite"/>
    </source>
</evidence>
<dbReference type="InterPro" id="IPR011020">
    <property type="entry name" value="HTTM-like"/>
</dbReference>
<gene>
    <name evidence="8" type="ORF">HCN56_01205</name>
</gene>
<dbReference type="AlphaFoldDB" id="A0A7X6HX66"/>
<comment type="caution">
    <text evidence="8">The sequence shown here is derived from an EMBL/GenBank/DDBJ whole genome shotgun (WGS) entry which is preliminary data.</text>
</comment>
<feature type="region of interest" description="Disordered" evidence="5">
    <location>
        <begin position="425"/>
        <end position="500"/>
    </location>
</feature>
<evidence type="ECO:0000256" key="2">
    <source>
        <dbReference type="ARBA" id="ARBA00022692"/>
    </source>
</evidence>
<evidence type="ECO:0000256" key="3">
    <source>
        <dbReference type="ARBA" id="ARBA00022989"/>
    </source>
</evidence>
<feature type="transmembrane region" description="Helical" evidence="6">
    <location>
        <begin position="125"/>
        <end position="145"/>
    </location>
</feature>
<evidence type="ECO:0000259" key="7">
    <source>
        <dbReference type="SMART" id="SM00752"/>
    </source>
</evidence>
<dbReference type="GO" id="GO:0012505">
    <property type="term" value="C:endomembrane system"/>
    <property type="evidence" value="ECO:0007669"/>
    <property type="project" value="UniProtKB-SubCell"/>
</dbReference>
<evidence type="ECO:0000256" key="1">
    <source>
        <dbReference type="ARBA" id="ARBA00004127"/>
    </source>
</evidence>
<dbReference type="RefSeq" id="WP_167967525.1">
    <property type="nucleotide sequence ID" value="NZ_BHZG01000011.1"/>
</dbReference>
<feature type="compositionally biased region" description="Basic and acidic residues" evidence="5">
    <location>
        <begin position="425"/>
        <end position="437"/>
    </location>
</feature>
<dbReference type="SMART" id="SM00752">
    <property type="entry name" value="HTTM"/>
    <property type="match status" value="1"/>
</dbReference>
<feature type="transmembrane region" description="Helical" evidence="6">
    <location>
        <begin position="285"/>
        <end position="303"/>
    </location>
</feature>
<accession>A0A7X6HX66</accession>
<feature type="transmembrane region" description="Helical" evidence="6">
    <location>
        <begin position="69"/>
        <end position="87"/>
    </location>
</feature>
<reference evidence="8 9" key="1">
    <citation type="submission" date="2020-03" db="EMBL/GenBank/DDBJ databases">
        <title>Draft genome of Streptomyces sp. ventii, isolated from the Axial Seamount in the Pacific Ocean, and resequencing of the two type strains Streptomyces lonarensis strain NCL 716 and Streptomyces bohaiensis strain 11A07.</title>
        <authorList>
            <person name="Loughran R.M."/>
            <person name="Pfannmuller K.M."/>
            <person name="Wasson B.J."/>
            <person name="Deadmond M.C."/>
            <person name="Paddock B.E."/>
            <person name="Koyack M.J."/>
            <person name="Gallegos D.A."/>
            <person name="Mitchell E.A."/>
            <person name="Ushijima B."/>
            <person name="Saw J.H."/>
            <person name="Mcphail K.L."/>
            <person name="Videau P."/>
        </authorList>
    </citation>
    <scope>NUCLEOTIDE SEQUENCE [LARGE SCALE GENOMIC DNA]</scope>
    <source>
        <strain evidence="8 9">NCL716</strain>
    </source>
</reference>
<feature type="compositionally biased region" description="Low complexity" evidence="5">
    <location>
        <begin position="19"/>
        <end position="28"/>
    </location>
</feature>
<feature type="transmembrane region" description="Helical" evidence="6">
    <location>
        <begin position="220"/>
        <end position="238"/>
    </location>
</feature>